<dbReference type="EMBL" id="VUJU01001321">
    <property type="protein sequence ID" value="KAF0765804.1"/>
    <property type="molecule type" value="Genomic_DNA"/>
</dbReference>
<evidence type="ECO:0000313" key="1">
    <source>
        <dbReference type="EMBL" id="KAF0765804.1"/>
    </source>
</evidence>
<gene>
    <name evidence="1" type="ORF">FWK35_00005081</name>
</gene>
<sequence>MVLNSNTTFLNQKKLTNFYNLYKSFINIIIINGETSSLIKQILKKKILLIINNYKQQEVTLARVRIGHSFLDQSFLTSKDPPPIYNKFHEDLTV</sequence>
<protein>
    <submittedName>
        <fullName evidence="1">Uncharacterized protein</fullName>
    </submittedName>
</protein>
<comment type="caution">
    <text evidence="1">The sequence shown here is derived from an EMBL/GenBank/DDBJ whole genome shotgun (WGS) entry which is preliminary data.</text>
</comment>
<evidence type="ECO:0000313" key="2">
    <source>
        <dbReference type="Proteomes" id="UP000478052"/>
    </source>
</evidence>
<name>A0A6G0Z5U6_APHCR</name>
<keyword evidence="2" id="KW-1185">Reference proteome</keyword>
<reference evidence="1 2" key="1">
    <citation type="submission" date="2019-08" db="EMBL/GenBank/DDBJ databases">
        <title>Whole genome of Aphis craccivora.</title>
        <authorList>
            <person name="Voronova N.V."/>
            <person name="Shulinski R.S."/>
            <person name="Bandarenka Y.V."/>
            <person name="Zhorov D.G."/>
            <person name="Warner D."/>
        </authorList>
    </citation>
    <scope>NUCLEOTIDE SEQUENCE [LARGE SCALE GENOMIC DNA]</scope>
    <source>
        <strain evidence="1">180601</strain>
        <tissue evidence="1">Whole Body</tissue>
    </source>
</reference>
<dbReference type="AlphaFoldDB" id="A0A6G0Z5U6"/>
<accession>A0A6G0Z5U6</accession>
<proteinExistence type="predicted"/>
<organism evidence="1 2">
    <name type="scientific">Aphis craccivora</name>
    <name type="common">Cowpea aphid</name>
    <dbReference type="NCBI Taxonomy" id="307492"/>
    <lineage>
        <taxon>Eukaryota</taxon>
        <taxon>Metazoa</taxon>
        <taxon>Ecdysozoa</taxon>
        <taxon>Arthropoda</taxon>
        <taxon>Hexapoda</taxon>
        <taxon>Insecta</taxon>
        <taxon>Pterygota</taxon>
        <taxon>Neoptera</taxon>
        <taxon>Paraneoptera</taxon>
        <taxon>Hemiptera</taxon>
        <taxon>Sternorrhyncha</taxon>
        <taxon>Aphidomorpha</taxon>
        <taxon>Aphidoidea</taxon>
        <taxon>Aphididae</taxon>
        <taxon>Aphidini</taxon>
        <taxon>Aphis</taxon>
        <taxon>Aphis</taxon>
    </lineage>
</organism>
<dbReference type="Proteomes" id="UP000478052">
    <property type="component" value="Unassembled WGS sequence"/>
</dbReference>